<sequence length="505" mass="57430">MLKPMPLCRLLFGLLCAGAVMLSGCSFTRTGGEQRAKPTVITTQIMNYAQTMVGEDNPLWNELEKRTQTDLKITWIPSTSFDDKIRMLLASRDLPDLTFAINLNMPILKDLVKEGLFWDLTPYIQEYPNLSALPDYSWENSKLFGKHYAVPRYYPVVGGEQFPMLRLDWLERMKLNVPQTMDELYRVLYAFTYQDPDQNGKQDTIGFSGYFSSLQFVFSTFNETGGAWKLRDGMLHPLITEDASRDALLWIKKAYDDKIIDPNLPIMKLTQMEEAIKRSEAGATSLSMGYVWKFIEELRKTNPRADILPLSFLKGPSGVPYVPTTEGGFFGAYLIPKSVPEPKMKKILQFLDYGYSPEGNDLVNFGLKGIHYTERDGIRTATEQAKKDLVIIGDNLGSIWRPLGDTQVVSAIGISPEINERNKRIVEQRSRAVPPNPSAGLYPEKNYDAWASLLSSVNDVRMKVIIGQMTIEAYDAWILKLKQDDRYQKVVAEINQMYRQKTAGK</sequence>
<evidence type="ECO:0000313" key="7">
    <source>
        <dbReference type="EMBL" id="CAG7648244.1"/>
    </source>
</evidence>
<evidence type="ECO:0000313" key="8">
    <source>
        <dbReference type="Proteomes" id="UP000693672"/>
    </source>
</evidence>
<dbReference type="Pfam" id="PF01547">
    <property type="entry name" value="SBP_bac_1"/>
    <property type="match status" value="1"/>
</dbReference>
<dbReference type="InterPro" id="IPR050490">
    <property type="entry name" value="Bact_solute-bd_prot1"/>
</dbReference>
<dbReference type="RefSeq" id="WP_218095275.1">
    <property type="nucleotide sequence ID" value="NZ_CAJVAS010000041.1"/>
</dbReference>
<gene>
    <name evidence="7" type="primary">lipO_15</name>
    <name evidence="7" type="ORF">PAESOLCIP111_05561</name>
</gene>
<keyword evidence="1" id="KW-1003">Cell membrane</keyword>
<dbReference type="InterPro" id="IPR006059">
    <property type="entry name" value="SBP"/>
</dbReference>
<feature type="chain" id="PRO_5038031498" evidence="6">
    <location>
        <begin position="29"/>
        <end position="505"/>
    </location>
</feature>
<keyword evidence="4" id="KW-0564">Palmitate</keyword>
<keyword evidence="5 7" id="KW-0449">Lipoprotein</keyword>
<accession>A0A916K7P8</accession>
<keyword evidence="8" id="KW-1185">Reference proteome</keyword>
<comment type="caution">
    <text evidence="7">The sequence shown here is derived from an EMBL/GenBank/DDBJ whole genome shotgun (WGS) entry which is preliminary data.</text>
</comment>
<dbReference type="PROSITE" id="PS51257">
    <property type="entry name" value="PROKAR_LIPOPROTEIN"/>
    <property type="match status" value="1"/>
</dbReference>
<evidence type="ECO:0000256" key="5">
    <source>
        <dbReference type="ARBA" id="ARBA00023288"/>
    </source>
</evidence>
<keyword evidence="2 6" id="KW-0732">Signal</keyword>
<evidence type="ECO:0000256" key="4">
    <source>
        <dbReference type="ARBA" id="ARBA00023139"/>
    </source>
</evidence>
<dbReference type="AlphaFoldDB" id="A0A916K7P8"/>
<evidence type="ECO:0000256" key="2">
    <source>
        <dbReference type="ARBA" id="ARBA00022729"/>
    </source>
</evidence>
<proteinExistence type="predicted"/>
<dbReference type="PANTHER" id="PTHR43649:SF33">
    <property type="entry name" value="POLYGALACTURONAN_RHAMNOGALACTURONAN-BINDING PROTEIN YTCQ"/>
    <property type="match status" value="1"/>
</dbReference>
<organism evidence="7 8">
    <name type="scientific">Paenibacillus solanacearum</name>
    <dbReference type="NCBI Taxonomy" id="2048548"/>
    <lineage>
        <taxon>Bacteria</taxon>
        <taxon>Bacillati</taxon>
        <taxon>Bacillota</taxon>
        <taxon>Bacilli</taxon>
        <taxon>Bacillales</taxon>
        <taxon>Paenibacillaceae</taxon>
        <taxon>Paenibacillus</taxon>
    </lineage>
</organism>
<dbReference type="PANTHER" id="PTHR43649">
    <property type="entry name" value="ARABINOSE-BINDING PROTEIN-RELATED"/>
    <property type="match status" value="1"/>
</dbReference>
<feature type="signal peptide" evidence="6">
    <location>
        <begin position="1"/>
        <end position="28"/>
    </location>
</feature>
<name>A0A916K7P8_9BACL</name>
<reference evidence="7" key="1">
    <citation type="submission" date="2021-06" db="EMBL/GenBank/DDBJ databases">
        <authorList>
            <person name="Criscuolo A."/>
        </authorList>
    </citation>
    <scope>NUCLEOTIDE SEQUENCE</scope>
    <source>
        <strain evidence="7">CIP111600</strain>
    </source>
</reference>
<evidence type="ECO:0000256" key="6">
    <source>
        <dbReference type="SAM" id="SignalP"/>
    </source>
</evidence>
<keyword evidence="3" id="KW-0472">Membrane</keyword>
<dbReference type="Proteomes" id="UP000693672">
    <property type="component" value="Unassembled WGS sequence"/>
</dbReference>
<evidence type="ECO:0000256" key="1">
    <source>
        <dbReference type="ARBA" id="ARBA00022475"/>
    </source>
</evidence>
<evidence type="ECO:0000256" key="3">
    <source>
        <dbReference type="ARBA" id="ARBA00023136"/>
    </source>
</evidence>
<protein>
    <submittedName>
        <fullName evidence="7">Lipoprotein LipO</fullName>
    </submittedName>
</protein>
<dbReference type="EMBL" id="CAJVAS010000041">
    <property type="protein sequence ID" value="CAG7648244.1"/>
    <property type="molecule type" value="Genomic_DNA"/>
</dbReference>